<dbReference type="Proteomes" id="UP000610960">
    <property type="component" value="Unassembled WGS sequence"/>
</dbReference>
<protein>
    <submittedName>
        <fullName evidence="3">Uncharacterized protein</fullName>
    </submittedName>
</protein>
<name>A0A830GUH7_9CREN</name>
<reference evidence="3" key="2">
    <citation type="submission" date="2020-09" db="EMBL/GenBank/DDBJ databases">
        <authorList>
            <person name="Sun Q."/>
            <person name="Ohkuma M."/>
        </authorList>
    </citation>
    <scope>NUCLEOTIDE SEQUENCE</scope>
    <source>
        <strain evidence="3">JCM 10088</strain>
    </source>
</reference>
<feature type="transmembrane region" description="Helical" evidence="2">
    <location>
        <begin position="39"/>
        <end position="57"/>
    </location>
</feature>
<dbReference type="AlphaFoldDB" id="A0A830GUH7"/>
<reference evidence="3" key="1">
    <citation type="journal article" date="2014" name="Int. J. Syst. Evol. Microbiol.">
        <title>Complete genome sequence of Corynebacterium casei LMG S-19264T (=DSM 44701T), isolated from a smear-ripened cheese.</title>
        <authorList>
            <consortium name="US DOE Joint Genome Institute (JGI-PGF)"/>
            <person name="Walter F."/>
            <person name="Albersmeier A."/>
            <person name="Kalinowski J."/>
            <person name="Ruckert C."/>
        </authorList>
    </citation>
    <scope>NUCLEOTIDE SEQUENCE</scope>
    <source>
        <strain evidence="3">JCM 10088</strain>
    </source>
</reference>
<keyword evidence="2" id="KW-0472">Membrane</keyword>
<keyword evidence="2" id="KW-1133">Transmembrane helix</keyword>
<feature type="transmembrane region" description="Helical" evidence="2">
    <location>
        <begin position="12"/>
        <end position="33"/>
    </location>
</feature>
<evidence type="ECO:0000256" key="1">
    <source>
        <dbReference type="SAM" id="Coils"/>
    </source>
</evidence>
<accession>A0A830GUH7</accession>
<comment type="caution">
    <text evidence="3">The sequence shown here is derived from an EMBL/GenBank/DDBJ whole genome shotgun (WGS) entry which is preliminary data.</text>
</comment>
<sequence>MAEMSGKYDRSFIVETAIVWAVVGISVVAMVMYAGVTGVVFSFVVLVVGVTSWSRIIRTKEAVPSVGQVSDFGKSIEELNRQIQMLNERIRELEKELQE</sequence>
<keyword evidence="1" id="KW-0175">Coiled coil</keyword>
<evidence type="ECO:0000313" key="4">
    <source>
        <dbReference type="Proteomes" id="UP000610960"/>
    </source>
</evidence>
<gene>
    <name evidence="3" type="ORF">GCM10007981_08760</name>
</gene>
<dbReference type="EMBL" id="BMNL01000002">
    <property type="protein sequence ID" value="GGP20485.1"/>
    <property type="molecule type" value="Genomic_DNA"/>
</dbReference>
<organism evidence="3 4">
    <name type="scientific">Thermocladium modestius</name>
    <dbReference type="NCBI Taxonomy" id="62609"/>
    <lineage>
        <taxon>Archaea</taxon>
        <taxon>Thermoproteota</taxon>
        <taxon>Thermoprotei</taxon>
        <taxon>Thermoproteales</taxon>
        <taxon>Thermoproteaceae</taxon>
        <taxon>Thermocladium</taxon>
    </lineage>
</organism>
<keyword evidence="2" id="KW-0812">Transmembrane</keyword>
<evidence type="ECO:0000256" key="2">
    <source>
        <dbReference type="SAM" id="Phobius"/>
    </source>
</evidence>
<evidence type="ECO:0000313" key="3">
    <source>
        <dbReference type="EMBL" id="GGP20485.1"/>
    </source>
</evidence>
<keyword evidence="4" id="KW-1185">Reference proteome</keyword>
<feature type="coiled-coil region" evidence="1">
    <location>
        <begin position="69"/>
        <end position="96"/>
    </location>
</feature>
<proteinExistence type="predicted"/>